<reference evidence="2" key="1">
    <citation type="submission" date="2021-02" db="EMBL/GenBank/DDBJ databases">
        <authorList>
            <person name="Dougan E. K."/>
            <person name="Rhodes N."/>
            <person name="Thang M."/>
            <person name="Chan C."/>
        </authorList>
    </citation>
    <scope>NUCLEOTIDE SEQUENCE</scope>
</reference>
<gene>
    <name evidence="2" type="ORF">PGLA2088_LOCUS25135</name>
</gene>
<organism evidence="2 3">
    <name type="scientific">Polarella glacialis</name>
    <name type="common">Dinoflagellate</name>
    <dbReference type="NCBI Taxonomy" id="89957"/>
    <lineage>
        <taxon>Eukaryota</taxon>
        <taxon>Sar</taxon>
        <taxon>Alveolata</taxon>
        <taxon>Dinophyceae</taxon>
        <taxon>Suessiales</taxon>
        <taxon>Suessiaceae</taxon>
        <taxon>Polarella</taxon>
    </lineage>
</organism>
<dbReference type="EMBL" id="CAJNNW010026638">
    <property type="protein sequence ID" value="CAE8686759.1"/>
    <property type="molecule type" value="Genomic_DNA"/>
</dbReference>
<dbReference type="Proteomes" id="UP000626109">
    <property type="component" value="Unassembled WGS sequence"/>
</dbReference>
<name>A0A813JYT4_POLGL</name>
<proteinExistence type="predicted"/>
<accession>A0A813JYT4</accession>
<dbReference type="AlphaFoldDB" id="A0A813JYT4"/>
<feature type="signal peptide" evidence="1">
    <location>
        <begin position="1"/>
        <end position="31"/>
    </location>
</feature>
<sequence length="187" mass="20065">MFLLSLKQCSNMKKALLVVFVCSQLAATAAGKKVFRSAGDALRTDPAVADLDGTTNDLGGKCVGNVFPNPEFHYTSLGKNHFQDMVPVARLEASLKDTTSLVDRKWTFGFSAESHETKAVEFGIMGGAFKLNVPAGAVGLFTITDVVETAADATRFEYRGDDDAGNVTIWDICLRPSSCQEAAFVCP</sequence>
<comment type="caution">
    <text evidence="2">The sequence shown here is derived from an EMBL/GenBank/DDBJ whole genome shotgun (WGS) entry which is preliminary data.</text>
</comment>
<evidence type="ECO:0000313" key="2">
    <source>
        <dbReference type="EMBL" id="CAE8686759.1"/>
    </source>
</evidence>
<feature type="chain" id="PRO_5032677197" evidence="1">
    <location>
        <begin position="32"/>
        <end position="187"/>
    </location>
</feature>
<protein>
    <submittedName>
        <fullName evidence="2">Uncharacterized protein</fullName>
    </submittedName>
</protein>
<keyword evidence="1" id="KW-0732">Signal</keyword>
<evidence type="ECO:0000256" key="1">
    <source>
        <dbReference type="SAM" id="SignalP"/>
    </source>
</evidence>
<evidence type="ECO:0000313" key="3">
    <source>
        <dbReference type="Proteomes" id="UP000626109"/>
    </source>
</evidence>